<evidence type="ECO:0000313" key="5">
    <source>
        <dbReference type="EMBL" id="KAG8466268.1"/>
    </source>
</evidence>
<feature type="region of interest" description="Disordered" evidence="3">
    <location>
        <begin position="560"/>
        <end position="603"/>
    </location>
</feature>
<keyword evidence="4" id="KW-0812">Transmembrane</keyword>
<keyword evidence="4" id="KW-1133">Transmembrane helix</keyword>
<evidence type="ECO:0000256" key="4">
    <source>
        <dbReference type="SAM" id="Phobius"/>
    </source>
</evidence>
<dbReference type="GO" id="GO:0016787">
    <property type="term" value="F:hydrolase activity"/>
    <property type="evidence" value="ECO:0007669"/>
    <property type="project" value="UniProtKB-KW"/>
</dbReference>
<keyword evidence="2" id="KW-0378">Hydrolase</keyword>
<protein>
    <recommendedName>
        <fullName evidence="7">Acid phosphatase</fullName>
    </recommendedName>
</protein>
<evidence type="ECO:0000256" key="2">
    <source>
        <dbReference type="ARBA" id="ARBA00022801"/>
    </source>
</evidence>
<feature type="region of interest" description="Disordered" evidence="3">
    <location>
        <begin position="347"/>
        <end position="391"/>
    </location>
</feature>
<name>A0A8J6CG26_DIALT</name>
<keyword evidence="4" id="KW-0472">Membrane</keyword>
<dbReference type="EMBL" id="JAGTXO010000008">
    <property type="protein sequence ID" value="KAG8466268.1"/>
    <property type="molecule type" value="Genomic_DNA"/>
</dbReference>
<feature type="compositionally biased region" description="Pro residues" evidence="3">
    <location>
        <begin position="566"/>
        <end position="575"/>
    </location>
</feature>
<dbReference type="Gene3D" id="3.60.21.10">
    <property type="match status" value="2"/>
</dbReference>
<evidence type="ECO:0000256" key="3">
    <source>
        <dbReference type="SAM" id="MobiDB-lite"/>
    </source>
</evidence>
<evidence type="ECO:0000256" key="1">
    <source>
        <dbReference type="ARBA" id="ARBA00022729"/>
    </source>
</evidence>
<dbReference type="OrthoDB" id="411211at2759"/>
<accession>A0A8J6CG26</accession>
<evidence type="ECO:0008006" key="7">
    <source>
        <dbReference type="Google" id="ProtNLM"/>
    </source>
</evidence>
<dbReference type="OMA" id="ESDYHAN"/>
<feature type="transmembrane region" description="Helical" evidence="4">
    <location>
        <begin position="21"/>
        <end position="48"/>
    </location>
</feature>
<feature type="compositionally biased region" description="Low complexity" evidence="3">
    <location>
        <begin position="286"/>
        <end position="300"/>
    </location>
</feature>
<dbReference type="InterPro" id="IPR029052">
    <property type="entry name" value="Metallo-depent_PP-like"/>
</dbReference>
<keyword evidence="1" id="KW-0732">Signal</keyword>
<feature type="compositionally biased region" description="Acidic residues" evidence="3">
    <location>
        <begin position="347"/>
        <end position="356"/>
    </location>
</feature>
<dbReference type="Proteomes" id="UP000751190">
    <property type="component" value="Unassembled WGS sequence"/>
</dbReference>
<organism evidence="5 6">
    <name type="scientific">Diacronema lutheri</name>
    <name type="common">Unicellular marine alga</name>
    <name type="synonym">Monochrysis lutheri</name>
    <dbReference type="NCBI Taxonomy" id="2081491"/>
    <lineage>
        <taxon>Eukaryota</taxon>
        <taxon>Haptista</taxon>
        <taxon>Haptophyta</taxon>
        <taxon>Pavlovophyceae</taxon>
        <taxon>Pavlovales</taxon>
        <taxon>Pavlovaceae</taxon>
        <taxon>Diacronema</taxon>
    </lineage>
</organism>
<feature type="compositionally biased region" description="Basic and acidic residues" evidence="3">
    <location>
        <begin position="275"/>
        <end position="285"/>
    </location>
</feature>
<keyword evidence="6" id="KW-1185">Reference proteome</keyword>
<feature type="region of interest" description="Disordered" evidence="3">
    <location>
        <begin position="649"/>
        <end position="699"/>
    </location>
</feature>
<reference evidence="5" key="1">
    <citation type="submission" date="2021-05" db="EMBL/GenBank/DDBJ databases">
        <title>The genome of the haptophyte Pavlova lutheri (Diacronema luteri, Pavlovales) - a model for lipid biosynthesis in eukaryotic algae.</title>
        <authorList>
            <person name="Hulatt C.J."/>
            <person name="Posewitz M.C."/>
        </authorList>
    </citation>
    <scope>NUCLEOTIDE SEQUENCE</scope>
    <source>
        <strain evidence="5">NIVA-4/92</strain>
    </source>
</reference>
<dbReference type="PANTHER" id="PTHR10161">
    <property type="entry name" value="TARTRATE-RESISTANT ACID PHOSPHATASE TYPE 5"/>
    <property type="match status" value="1"/>
</dbReference>
<proteinExistence type="predicted"/>
<feature type="compositionally biased region" description="Gly residues" evidence="3">
    <location>
        <begin position="246"/>
        <end position="255"/>
    </location>
</feature>
<feature type="compositionally biased region" description="Low complexity" evidence="3">
    <location>
        <begin position="256"/>
        <end position="270"/>
    </location>
</feature>
<gene>
    <name evidence="5" type="ORF">KFE25_002024</name>
</gene>
<evidence type="ECO:0000313" key="6">
    <source>
        <dbReference type="Proteomes" id="UP000751190"/>
    </source>
</evidence>
<feature type="compositionally biased region" description="Low complexity" evidence="3">
    <location>
        <begin position="649"/>
        <end position="671"/>
    </location>
</feature>
<dbReference type="PANTHER" id="PTHR10161:SF14">
    <property type="entry name" value="TARTRATE-RESISTANT ACID PHOSPHATASE TYPE 5"/>
    <property type="match status" value="1"/>
</dbReference>
<dbReference type="SUPFAM" id="SSF56300">
    <property type="entry name" value="Metallo-dependent phosphatases"/>
    <property type="match status" value="2"/>
</dbReference>
<sequence length="754" mass="74268">MDVSHKQEALSALPASTPASGALVVGALTPILLVLYLALTGFGALGALPAEALSACPVFQDASGACDDFAAAFALRAPPAGGGPGEGAPPPALTWLAMAGAGGSDRADWAFSTPAQDGVARQMGRAAAALGARFALALGGNFWPRGVASSRDARFAQTFERVFSAPALHRPAFFRLVAGESDYHANVSALREYGSREPDLPLAPAAPRWYYPRSYYTFVEAVPLGELDARIASILARASPHSARNGGNGGNGGNGSEAAVPNASAAPAARAPRRLVAERRAERSSGARAPPAEPVRVASAGDDEGGGAGEGAGVGTSVTGYAELRAVTVQFVMLDTTMLVGCALDDADSDGEADTSADDRTDSARSGSGSGSGSGSASGAGPEAETAAEAAAAAPSGALRCPARAPGGAALAPAYSGALDAARADAQWAWVRSTLLRSTADFLIVGGHHAVWASCALGPTAALVARLAPLLEQAAATAYVSGGRDGCAQLLDVGGVAHVGVGGARALGGGRAFDSALPAGAEILWDSEPNARGREIAPPLNPRHGAFALMRVSGGALVETTAHGTPAPPSPPPRAPARSARAGVASGGGESDGGSDGAAGHAVPDAFAPRSALSIAWVAHDGTLLHTAAPRPPRPPSALRAAARFAAAESRAGSLAGPPATRGARPTPARAPADDDGGSGARAVSPTDGGDGGGGALGAMLGAARQGDRADGGGPAVGASARDAAAALDRLLASERRDAARATGRAAALSGVPM</sequence>
<dbReference type="InterPro" id="IPR051558">
    <property type="entry name" value="Metallophosphoesterase_PAP"/>
</dbReference>
<dbReference type="AlphaFoldDB" id="A0A8J6CG26"/>
<feature type="compositionally biased region" description="Low complexity" evidence="3">
    <location>
        <begin position="379"/>
        <end position="391"/>
    </location>
</feature>
<comment type="caution">
    <text evidence="5">The sequence shown here is derived from an EMBL/GenBank/DDBJ whole genome shotgun (WGS) entry which is preliminary data.</text>
</comment>
<feature type="region of interest" description="Disordered" evidence="3">
    <location>
        <begin position="240"/>
        <end position="312"/>
    </location>
</feature>
<feature type="compositionally biased region" description="Gly residues" evidence="3">
    <location>
        <begin position="585"/>
        <end position="597"/>
    </location>
</feature>
<feature type="compositionally biased region" description="Gly residues" evidence="3">
    <location>
        <begin position="368"/>
        <end position="378"/>
    </location>
</feature>